<name>A0AAJ7E2Y2_9HYME</name>
<organism evidence="2 3">
    <name type="scientific">Ceratosolen solmsi marchali</name>
    <dbReference type="NCBI Taxonomy" id="326594"/>
    <lineage>
        <taxon>Eukaryota</taxon>
        <taxon>Metazoa</taxon>
        <taxon>Ecdysozoa</taxon>
        <taxon>Arthropoda</taxon>
        <taxon>Hexapoda</taxon>
        <taxon>Insecta</taxon>
        <taxon>Pterygota</taxon>
        <taxon>Neoptera</taxon>
        <taxon>Endopterygota</taxon>
        <taxon>Hymenoptera</taxon>
        <taxon>Apocrita</taxon>
        <taxon>Proctotrupomorpha</taxon>
        <taxon>Chalcidoidea</taxon>
        <taxon>Agaonidae</taxon>
        <taxon>Agaoninae</taxon>
        <taxon>Ceratosolen</taxon>
    </lineage>
</organism>
<sequence>MSSTEATRHASARLVEILAKAAKLEVTGEELLGTRPARKLLARTSGAFGRCALRLGLLALVLAGLYVYARWPTQEVETVRTVLRRTCDSSIVDRVAALVHSTSSSQDDC</sequence>
<feature type="transmembrane region" description="Helical" evidence="1">
    <location>
        <begin position="47"/>
        <end position="69"/>
    </location>
</feature>
<proteinExistence type="predicted"/>
<gene>
    <name evidence="3" type="primary">LOC105368580</name>
</gene>
<keyword evidence="2" id="KW-1185">Reference proteome</keyword>
<dbReference type="KEGG" id="csol:105368580"/>
<evidence type="ECO:0000313" key="3">
    <source>
        <dbReference type="RefSeq" id="XP_011505914.1"/>
    </source>
</evidence>
<dbReference type="AlphaFoldDB" id="A0AAJ7E2Y2"/>
<keyword evidence="1" id="KW-1133">Transmembrane helix</keyword>
<keyword evidence="1" id="KW-0472">Membrane</keyword>
<dbReference type="RefSeq" id="XP_011505914.1">
    <property type="nucleotide sequence ID" value="XM_011507612.1"/>
</dbReference>
<evidence type="ECO:0000313" key="2">
    <source>
        <dbReference type="Proteomes" id="UP000695007"/>
    </source>
</evidence>
<evidence type="ECO:0000256" key="1">
    <source>
        <dbReference type="SAM" id="Phobius"/>
    </source>
</evidence>
<reference evidence="3" key="1">
    <citation type="submission" date="2025-08" db="UniProtKB">
        <authorList>
            <consortium name="RefSeq"/>
        </authorList>
    </citation>
    <scope>IDENTIFICATION</scope>
</reference>
<dbReference type="GeneID" id="105368580"/>
<dbReference type="Proteomes" id="UP000695007">
    <property type="component" value="Unplaced"/>
</dbReference>
<keyword evidence="1" id="KW-0812">Transmembrane</keyword>
<accession>A0AAJ7E2Y2</accession>
<protein>
    <submittedName>
        <fullName evidence="3">Uncharacterized protein LOC105368580</fullName>
    </submittedName>
</protein>